<dbReference type="AlphaFoldDB" id="G4ZQ10"/>
<protein>
    <submittedName>
        <fullName evidence="1">Uncharacterized protein</fullName>
    </submittedName>
</protein>
<feature type="non-terminal residue" evidence="1">
    <location>
        <position position="70"/>
    </location>
</feature>
<dbReference type="Proteomes" id="UP000002640">
    <property type="component" value="Unassembled WGS sequence"/>
</dbReference>
<evidence type="ECO:0000313" key="2">
    <source>
        <dbReference type="Proteomes" id="UP000002640"/>
    </source>
</evidence>
<dbReference type="KEGG" id="psoj:PHYSODRAFT_449944"/>
<dbReference type="EMBL" id="JH159155">
    <property type="protein sequence ID" value="EGZ14399.1"/>
    <property type="molecule type" value="Genomic_DNA"/>
</dbReference>
<feature type="non-terminal residue" evidence="1">
    <location>
        <position position="1"/>
    </location>
</feature>
<keyword evidence="2" id="KW-1185">Reference proteome</keyword>
<gene>
    <name evidence="1" type="ORF">PHYSODRAFT_449944</name>
</gene>
<evidence type="ECO:0000313" key="1">
    <source>
        <dbReference type="EMBL" id="EGZ14399.1"/>
    </source>
</evidence>
<proteinExistence type="predicted"/>
<dbReference type="InParanoid" id="G4ZQ10"/>
<dbReference type="GeneID" id="20652906"/>
<accession>G4ZQ10</accession>
<name>G4ZQ10_PHYSP</name>
<organism evidence="1 2">
    <name type="scientific">Phytophthora sojae (strain P6497)</name>
    <name type="common">Soybean stem and root rot agent</name>
    <name type="synonym">Phytophthora megasperma f. sp. glycines</name>
    <dbReference type="NCBI Taxonomy" id="1094619"/>
    <lineage>
        <taxon>Eukaryota</taxon>
        <taxon>Sar</taxon>
        <taxon>Stramenopiles</taxon>
        <taxon>Oomycota</taxon>
        <taxon>Peronosporomycetes</taxon>
        <taxon>Peronosporales</taxon>
        <taxon>Peronosporaceae</taxon>
        <taxon>Phytophthora</taxon>
    </lineage>
</organism>
<sequence length="70" mass="8053">LADNINAPPPPAFRFVHERMVDFAGRLHHSWTVTTKWDVVELSPGWPPQHLHRDFVSTETAATIEAHEWV</sequence>
<reference evidence="1 2" key="1">
    <citation type="journal article" date="2006" name="Science">
        <title>Phytophthora genome sequences uncover evolutionary origins and mechanisms of pathogenesis.</title>
        <authorList>
            <person name="Tyler B.M."/>
            <person name="Tripathy S."/>
            <person name="Zhang X."/>
            <person name="Dehal P."/>
            <person name="Jiang R.H."/>
            <person name="Aerts A."/>
            <person name="Arredondo F.D."/>
            <person name="Baxter L."/>
            <person name="Bensasson D."/>
            <person name="Beynon J.L."/>
            <person name="Chapman J."/>
            <person name="Damasceno C.M."/>
            <person name="Dorrance A.E."/>
            <person name="Dou D."/>
            <person name="Dickerman A.W."/>
            <person name="Dubchak I.L."/>
            <person name="Garbelotto M."/>
            <person name="Gijzen M."/>
            <person name="Gordon S.G."/>
            <person name="Govers F."/>
            <person name="Grunwald N.J."/>
            <person name="Huang W."/>
            <person name="Ivors K.L."/>
            <person name="Jones R.W."/>
            <person name="Kamoun S."/>
            <person name="Krampis K."/>
            <person name="Lamour K.H."/>
            <person name="Lee M.K."/>
            <person name="McDonald W.H."/>
            <person name="Medina M."/>
            <person name="Meijer H.J."/>
            <person name="Nordberg E.K."/>
            <person name="Maclean D.J."/>
            <person name="Ospina-Giraldo M.D."/>
            <person name="Morris P.F."/>
            <person name="Phuntumart V."/>
            <person name="Putnam N.H."/>
            <person name="Rash S."/>
            <person name="Rose J.K."/>
            <person name="Sakihama Y."/>
            <person name="Salamov A.A."/>
            <person name="Savidor A."/>
            <person name="Scheuring C.F."/>
            <person name="Smith B.M."/>
            <person name="Sobral B.W."/>
            <person name="Terry A."/>
            <person name="Torto-Alalibo T.A."/>
            <person name="Win J."/>
            <person name="Xu Z."/>
            <person name="Zhang H."/>
            <person name="Grigoriev I.V."/>
            <person name="Rokhsar D.S."/>
            <person name="Boore J.L."/>
        </authorList>
    </citation>
    <scope>NUCLEOTIDE SEQUENCE [LARGE SCALE GENOMIC DNA]</scope>
    <source>
        <strain evidence="1 2">P6497</strain>
    </source>
</reference>
<dbReference type="RefSeq" id="XP_009528148.1">
    <property type="nucleotide sequence ID" value="XM_009529853.1"/>
</dbReference>